<evidence type="ECO:0000313" key="6">
    <source>
        <dbReference type="Proteomes" id="UP000469346"/>
    </source>
</evidence>
<feature type="domain" description="Peptidase M16 N-terminal" evidence="3">
    <location>
        <begin position="14"/>
        <end position="160"/>
    </location>
</feature>
<dbReference type="PANTHER" id="PTHR11851">
    <property type="entry name" value="METALLOPROTEASE"/>
    <property type="match status" value="1"/>
</dbReference>
<dbReference type="InterPro" id="IPR050361">
    <property type="entry name" value="MPP/UQCRC_Complex"/>
</dbReference>
<evidence type="ECO:0000256" key="2">
    <source>
        <dbReference type="RuleBase" id="RU004447"/>
    </source>
</evidence>
<name>A0A6N9TLB2_DISTH</name>
<dbReference type="PROSITE" id="PS00143">
    <property type="entry name" value="INSULINASE"/>
    <property type="match status" value="1"/>
</dbReference>
<gene>
    <name evidence="5" type="ORF">G3N55_03480</name>
</gene>
<dbReference type="AlphaFoldDB" id="A0A6N9TLB2"/>
<dbReference type="Gene3D" id="3.30.830.10">
    <property type="entry name" value="Metalloenzyme, LuxS/M16 peptidase-like"/>
    <property type="match status" value="2"/>
</dbReference>
<dbReference type="GO" id="GO:0006508">
    <property type="term" value="P:proteolysis"/>
    <property type="evidence" value="ECO:0007669"/>
    <property type="project" value="InterPro"/>
</dbReference>
<evidence type="ECO:0000256" key="1">
    <source>
        <dbReference type="ARBA" id="ARBA00007261"/>
    </source>
</evidence>
<evidence type="ECO:0000313" key="5">
    <source>
        <dbReference type="EMBL" id="NDY41909.1"/>
    </source>
</evidence>
<dbReference type="GO" id="GO:0046872">
    <property type="term" value="F:metal ion binding"/>
    <property type="evidence" value="ECO:0007669"/>
    <property type="project" value="InterPro"/>
</dbReference>
<proteinExistence type="inferred from homology"/>
<feature type="domain" description="Peptidase M16 C-terminal" evidence="4">
    <location>
        <begin position="168"/>
        <end position="339"/>
    </location>
</feature>
<dbReference type="FunFam" id="3.30.830.10:FF:000008">
    <property type="entry name" value="Mitochondrial-processing peptidase subunit beta"/>
    <property type="match status" value="1"/>
</dbReference>
<evidence type="ECO:0000259" key="4">
    <source>
        <dbReference type="Pfam" id="PF05193"/>
    </source>
</evidence>
<evidence type="ECO:0000259" key="3">
    <source>
        <dbReference type="Pfam" id="PF00675"/>
    </source>
</evidence>
<dbReference type="Pfam" id="PF00675">
    <property type="entry name" value="Peptidase_M16"/>
    <property type="match status" value="1"/>
</dbReference>
<dbReference type="InterPro" id="IPR011765">
    <property type="entry name" value="Pept_M16_N"/>
</dbReference>
<dbReference type="EMBL" id="JAAGRR010000024">
    <property type="protein sequence ID" value="NDY41909.1"/>
    <property type="molecule type" value="Genomic_DNA"/>
</dbReference>
<accession>A0A6N9TLB2</accession>
<sequence>MSEFRKAILPNGIRVLTEHVPGLRSVSVGVWVTMGARDEDPAHHGISHFIEHMIFKGTQSRSALEIAKAFDSVGGHTNAFTSRETTCFHVRVLDEHLAFVLELLTDIFLNSRFDPLEVERERGVILQEIHMVEDTPDDLVFDLFGRHFWGDNGLGRSILGSPESVTRFDSERLRAYTREAYTAPRVLVTAAGSVRHEALVEAIAPAFTAVPVQGRPSARQPALPGTGAALHEKDLEQVHLVLGCRGPAAADPRRHAALLLNVMLGGSMSSRLFQEIREKRGLAYSVYSFLSPYEDAGLLGMYAGVAPGKAAEVAALAAGELERLASGGVTDRELDEAKSHLRGNLFLAMENTDTRMTRLARNEIHFGRFIPPEEALGTLEAVEPAEVQELAAWCREGGLAVAALGPIGEPDARALEALAVGA</sequence>
<dbReference type="PANTHER" id="PTHR11851:SF49">
    <property type="entry name" value="MITOCHONDRIAL-PROCESSING PEPTIDASE SUBUNIT ALPHA"/>
    <property type="match status" value="1"/>
</dbReference>
<dbReference type="Proteomes" id="UP000469346">
    <property type="component" value="Unassembled WGS sequence"/>
</dbReference>
<dbReference type="GO" id="GO:0004222">
    <property type="term" value="F:metalloendopeptidase activity"/>
    <property type="evidence" value="ECO:0007669"/>
    <property type="project" value="InterPro"/>
</dbReference>
<dbReference type="RefSeq" id="WP_163298062.1">
    <property type="nucleotide sequence ID" value="NZ_JAAGRR010000024.1"/>
</dbReference>
<organism evidence="5 6">
    <name type="scientific">Dissulfurirhabdus thermomarina</name>
    <dbReference type="NCBI Taxonomy" id="1765737"/>
    <lineage>
        <taxon>Bacteria</taxon>
        <taxon>Deltaproteobacteria</taxon>
        <taxon>Dissulfurirhabdaceae</taxon>
        <taxon>Dissulfurirhabdus</taxon>
    </lineage>
</organism>
<comment type="caution">
    <text evidence="5">The sequence shown here is derived from an EMBL/GenBank/DDBJ whole genome shotgun (WGS) entry which is preliminary data.</text>
</comment>
<dbReference type="SUPFAM" id="SSF63411">
    <property type="entry name" value="LuxS/MPP-like metallohydrolase"/>
    <property type="match status" value="2"/>
</dbReference>
<protein>
    <submittedName>
        <fullName evidence="5">Insulinase family protein</fullName>
    </submittedName>
</protein>
<keyword evidence="6" id="KW-1185">Reference proteome</keyword>
<comment type="similarity">
    <text evidence="1 2">Belongs to the peptidase M16 family.</text>
</comment>
<reference evidence="5 6" key="1">
    <citation type="submission" date="2020-02" db="EMBL/GenBank/DDBJ databases">
        <title>Comparative genomics of sulfur disproportionating microorganisms.</title>
        <authorList>
            <person name="Ward L.M."/>
            <person name="Bertran E."/>
            <person name="Johnston D.T."/>
        </authorList>
    </citation>
    <scope>NUCLEOTIDE SEQUENCE [LARGE SCALE GENOMIC DNA]</scope>
    <source>
        <strain evidence="5 6">DSM 100025</strain>
    </source>
</reference>
<dbReference type="Pfam" id="PF05193">
    <property type="entry name" value="Peptidase_M16_C"/>
    <property type="match status" value="1"/>
</dbReference>
<dbReference type="InterPro" id="IPR011249">
    <property type="entry name" value="Metalloenz_LuxS/M16"/>
</dbReference>
<dbReference type="InterPro" id="IPR001431">
    <property type="entry name" value="Pept_M16_Zn_BS"/>
</dbReference>
<dbReference type="InterPro" id="IPR007863">
    <property type="entry name" value="Peptidase_M16_C"/>
</dbReference>